<evidence type="ECO:0000256" key="10">
    <source>
        <dbReference type="ARBA" id="ARBA00022763"/>
    </source>
</evidence>
<evidence type="ECO:0000256" key="8">
    <source>
        <dbReference type="ARBA" id="ARBA00022679"/>
    </source>
</evidence>
<sequence>MSSPCPETAAPVTWGGGGGGHDFVRRDRSPRILLELIQRTKDAVRELDNLQYRKMKKILYQEKHNGPMGESQEEEEDSEAASCKMNSLGSNHSVPSTSVSSQSSSVSSMQEVLDDSCSDMTATQPLDYGSLESCAHAKKDHQYWDDGIHRDHLQGLRPSSSDKSSQAQNYKNQSRFATIKSASLVRRSVCSPSDTAVCSSDAPCPCFMFQDQHVHSARRGKLLQKNVSVLTAWQRGLVVVVVVVVVVSIVMASE</sequence>
<dbReference type="GO" id="GO:0006974">
    <property type="term" value="P:DNA damage response"/>
    <property type="evidence" value="ECO:0007669"/>
    <property type="project" value="UniProtKB-KW"/>
</dbReference>
<keyword evidence="14 18" id="KW-0472">Membrane</keyword>
<dbReference type="Proteomes" id="UP000314294">
    <property type="component" value="Unassembled WGS sequence"/>
</dbReference>
<evidence type="ECO:0000256" key="7">
    <source>
        <dbReference type="ARBA" id="ARBA00022527"/>
    </source>
</evidence>
<accession>A0A4Z2EMP7</accession>
<keyword evidence="20" id="KW-1185">Reference proteome</keyword>
<keyword evidence="9" id="KW-0547">Nucleotide-binding</keyword>
<feature type="region of interest" description="Disordered" evidence="17">
    <location>
        <begin position="151"/>
        <end position="170"/>
    </location>
</feature>
<dbReference type="GO" id="GO:0005524">
    <property type="term" value="F:ATP binding"/>
    <property type="evidence" value="ECO:0007669"/>
    <property type="project" value="UniProtKB-KW"/>
</dbReference>
<evidence type="ECO:0000256" key="13">
    <source>
        <dbReference type="ARBA" id="ARBA00023054"/>
    </source>
</evidence>
<evidence type="ECO:0000256" key="14">
    <source>
        <dbReference type="ARBA" id="ARBA00023136"/>
    </source>
</evidence>
<dbReference type="OrthoDB" id="10623749at2759"/>
<dbReference type="AlphaFoldDB" id="A0A4Z2EMP7"/>
<feature type="compositionally biased region" description="Low complexity" evidence="17">
    <location>
        <begin position="90"/>
        <end position="106"/>
    </location>
</feature>
<evidence type="ECO:0000256" key="1">
    <source>
        <dbReference type="ARBA" id="ARBA00004202"/>
    </source>
</evidence>
<evidence type="ECO:0000256" key="18">
    <source>
        <dbReference type="SAM" id="Phobius"/>
    </source>
</evidence>
<keyword evidence="18" id="KW-0812">Transmembrane</keyword>
<comment type="catalytic activity">
    <reaction evidence="16">
        <text>L-seryl-[protein] + ATP = O-phospho-L-seryl-[protein] + ADP + H(+)</text>
        <dbReference type="Rhea" id="RHEA:17989"/>
        <dbReference type="Rhea" id="RHEA-COMP:9863"/>
        <dbReference type="Rhea" id="RHEA-COMP:11604"/>
        <dbReference type="ChEBI" id="CHEBI:15378"/>
        <dbReference type="ChEBI" id="CHEBI:29999"/>
        <dbReference type="ChEBI" id="CHEBI:30616"/>
        <dbReference type="ChEBI" id="CHEBI:83421"/>
        <dbReference type="ChEBI" id="CHEBI:456216"/>
        <dbReference type="EC" id="2.7.11.1"/>
    </reaction>
</comment>
<evidence type="ECO:0000256" key="2">
    <source>
        <dbReference type="ARBA" id="ARBA00004496"/>
    </source>
</evidence>
<reference evidence="19 20" key="1">
    <citation type="submission" date="2019-03" db="EMBL/GenBank/DDBJ databases">
        <title>First draft genome of Liparis tanakae, snailfish: a comprehensive survey of snailfish specific genes.</title>
        <authorList>
            <person name="Kim W."/>
            <person name="Song I."/>
            <person name="Jeong J.-H."/>
            <person name="Kim D."/>
            <person name="Kim S."/>
            <person name="Ryu S."/>
            <person name="Song J.Y."/>
            <person name="Lee S.K."/>
        </authorList>
    </citation>
    <scope>NUCLEOTIDE SEQUENCE [LARGE SCALE GENOMIC DNA]</scope>
    <source>
        <tissue evidence="19">Muscle</tissue>
    </source>
</reference>
<evidence type="ECO:0000313" key="19">
    <source>
        <dbReference type="EMBL" id="TNN30217.1"/>
    </source>
</evidence>
<organism evidence="19 20">
    <name type="scientific">Liparis tanakae</name>
    <name type="common">Tanaka's snailfish</name>
    <dbReference type="NCBI Taxonomy" id="230148"/>
    <lineage>
        <taxon>Eukaryota</taxon>
        <taxon>Metazoa</taxon>
        <taxon>Chordata</taxon>
        <taxon>Craniata</taxon>
        <taxon>Vertebrata</taxon>
        <taxon>Euteleostomi</taxon>
        <taxon>Actinopterygii</taxon>
        <taxon>Neopterygii</taxon>
        <taxon>Teleostei</taxon>
        <taxon>Neoteleostei</taxon>
        <taxon>Acanthomorphata</taxon>
        <taxon>Eupercaria</taxon>
        <taxon>Perciformes</taxon>
        <taxon>Cottioidei</taxon>
        <taxon>Cottales</taxon>
        <taxon>Liparidae</taxon>
        <taxon>Liparis</taxon>
    </lineage>
</organism>
<keyword evidence="8" id="KW-0808">Transferase</keyword>
<keyword evidence="7" id="KW-0723">Serine/threonine-protein kinase</keyword>
<comment type="catalytic activity">
    <reaction evidence="15">
        <text>L-threonyl-[protein] + ATP = O-phospho-L-threonyl-[protein] + ADP + H(+)</text>
        <dbReference type="Rhea" id="RHEA:46608"/>
        <dbReference type="Rhea" id="RHEA-COMP:11060"/>
        <dbReference type="Rhea" id="RHEA-COMP:11605"/>
        <dbReference type="ChEBI" id="CHEBI:15378"/>
        <dbReference type="ChEBI" id="CHEBI:30013"/>
        <dbReference type="ChEBI" id="CHEBI:30616"/>
        <dbReference type="ChEBI" id="CHEBI:61977"/>
        <dbReference type="ChEBI" id="CHEBI:456216"/>
        <dbReference type="EC" id="2.7.11.1"/>
    </reaction>
</comment>
<feature type="region of interest" description="Disordered" evidence="17">
    <location>
        <begin position="1"/>
        <end position="26"/>
    </location>
</feature>
<evidence type="ECO:0000256" key="3">
    <source>
        <dbReference type="ARBA" id="ARBA00008874"/>
    </source>
</evidence>
<keyword evidence="6" id="KW-0963">Cytoplasm</keyword>
<evidence type="ECO:0000256" key="4">
    <source>
        <dbReference type="ARBA" id="ARBA00012513"/>
    </source>
</evidence>
<comment type="similarity">
    <text evidence="3">Belongs to the protein kinase superfamily. STE Ser/Thr protein kinase family. STE20 subfamily.</text>
</comment>
<evidence type="ECO:0000256" key="6">
    <source>
        <dbReference type="ARBA" id="ARBA00022490"/>
    </source>
</evidence>
<dbReference type="PANTHER" id="PTHR47167:SF10">
    <property type="entry name" value="SERINE_THREONINE-PROTEIN KINASE TAO3"/>
    <property type="match status" value="1"/>
</dbReference>
<evidence type="ECO:0000256" key="17">
    <source>
        <dbReference type="SAM" id="MobiDB-lite"/>
    </source>
</evidence>
<keyword evidence="10" id="KW-0227">DNA damage</keyword>
<keyword evidence="12" id="KW-0067">ATP-binding</keyword>
<dbReference type="PANTHER" id="PTHR47167">
    <property type="entry name" value="SERINE/THREONINE-PROTEIN KINASE TAO1-LIKE PROTEIN"/>
    <property type="match status" value="1"/>
</dbReference>
<dbReference type="GO" id="GO:0004674">
    <property type="term" value="F:protein serine/threonine kinase activity"/>
    <property type="evidence" value="ECO:0007669"/>
    <property type="project" value="UniProtKB-KW"/>
</dbReference>
<evidence type="ECO:0000256" key="11">
    <source>
        <dbReference type="ARBA" id="ARBA00022777"/>
    </source>
</evidence>
<evidence type="ECO:0000256" key="12">
    <source>
        <dbReference type="ARBA" id="ARBA00022840"/>
    </source>
</evidence>
<feature type="transmembrane region" description="Helical" evidence="18">
    <location>
        <begin position="232"/>
        <end position="252"/>
    </location>
</feature>
<evidence type="ECO:0000256" key="9">
    <source>
        <dbReference type="ARBA" id="ARBA00022741"/>
    </source>
</evidence>
<keyword evidence="18" id="KW-1133">Transmembrane helix</keyword>
<dbReference type="EC" id="2.7.11.1" evidence="4"/>
<protein>
    <recommendedName>
        <fullName evidence="4">non-specific serine/threonine protein kinase</fullName>
        <ecNumber evidence="4">2.7.11.1</ecNumber>
    </recommendedName>
</protein>
<comment type="subcellular location">
    <subcellularLocation>
        <location evidence="1">Cell membrane</location>
        <topology evidence="1">Peripheral membrane protein</topology>
    </subcellularLocation>
    <subcellularLocation>
        <location evidence="2">Cytoplasm</location>
    </subcellularLocation>
</comment>
<keyword evidence="11 19" id="KW-0418">Kinase</keyword>
<dbReference type="GO" id="GO:0005737">
    <property type="term" value="C:cytoplasm"/>
    <property type="evidence" value="ECO:0007669"/>
    <property type="project" value="UniProtKB-SubCell"/>
</dbReference>
<comment type="caution">
    <text evidence="19">The sequence shown here is derived from an EMBL/GenBank/DDBJ whole genome shotgun (WGS) entry which is preliminary data.</text>
</comment>
<evidence type="ECO:0000256" key="5">
    <source>
        <dbReference type="ARBA" id="ARBA00022475"/>
    </source>
</evidence>
<name>A0A4Z2EMP7_9TELE</name>
<dbReference type="EMBL" id="SRLO01004740">
    <property type="protein sequence ID" value="TNN30217.1"/>
    <property type="molecule type" value="Genomic_DNA"/>
</dbReference>
<gene>
    <name evidence="19" type="primary">taok3_0</name>
    <name evidence="19" type="ORF">EYF80_059632</name>
</gene>
<evidence type="ECO:0000256" key="15">
    <source>
        <dbReference type="ARBA" id="ARBA00047899"/>
    </source>
</evidence>
<feature type="compositionally biased region" description="Polar residues" evidence="17">
    <location>
        <begin position="157"/>
        <end position="170"/>
    </location>
</feature>
<evidence type="ECO:0000313" key="20">
    <source>
        <dbReference type="Proteomes" id="UP000314294"/>
    </source>
</evidence>
<evidence type="ECO:0000256" key="16">
    <source>
        <dbReference type="ARBA" id="ARBA00048679"/>
    </source>
</evidence>
<keyword evidence="5" id="KW-1003">Cell membrane</keyword>
<dbReference type="GO" id="GO:0051493">
    <property type="term" value="P:regulation of cytoskeleton organization"/>
    <property type="evidence" value="ECO:0007669"/>
    <property type="project" value="TreeGrafter"/>
</dbReference>
<keyword evidence="13" id="KW-0175">Coiled coil</keyword>
<dbReference type="GO" id="GO:0005886">
    <property type="term" value="C:plasma membrane"/>
    <property type="evidence" value="ECO:0007669"/>
    <property type="project" value="UniProtKB-SubCell"/>
</dbReference>
<dbReference type="InterPro" id="IPR051234">
    <property type="entry name" value="TAO_STE20_kinase"/>
</dbReference>
<proteinExistence type="inferred from homology"/>
<feature type="region of interest" description="Disordered" evidence="17">
    <location>
        <begin position="63"/>
        <end position="106"/>
    </location>
</feature>